<dbReference type="InterPro" id="IPR000182">
    <property type="entry name" value="GNAT_dom"/>
</dbReference>
<dbReference type="RefSeq" id="WP_145277966.1">
    <property type="nucleotide sequence ID" value="NZ_CP036426.1"/>
</dbReference>
<dbReference type="OrthoDB" id="9795206at2"/>
<name>A0A518HDT7_9BACT</name>
<dbReference type="SUPFAM" id="SSF55729">
    <property type="entry name" value="Acyl-CoA N-acyltransferases (Nat)"/>
    <property type="match status" value="1"/>
</dbReference>
<evidence type="ECO:0000313" key="3">
    <source>
        <dbReference type="Proteomes" id="UP000317835"/>
    </source>
</evidence>
<evidence type="ECO:0000313" key="2">
    <source>
        <dbReference type="EMBL" id="QDV39015.1"/>
    </source>
</evidence>
<feature type="domain" description="N-acetyltransferase" evidence="1">
    <location>
        <begin position="14"/>
        <end position="173"/>
    </location>
</feature>
<protein>
    <submittedName>
        <fullName evidence="2">Acetyltransferase (GNAT) family protein</fullName>
    </submittedName>
</protein>
<keyword evidence="3" id="KW-1185">Reference proteome</keyword>
<dbReference type="EMBL" id="CP036426">
    <property type="protein sequence ID" value="QDV39015.1"/>
    <property type="molecule type" value="Genomic_DNA"/>
</dbReference>
<gene>
    <name evidence="2" type="ORF">ElP_69760</name>
</gene>
<reference evidence="2 3" key="1">
    <citation type="submission" date="2019-02" db="EMBL/GenBank/DDBJ databases">
        <title>Deep-cultivation of Planctomycetes and their phenomic and genomic characterization uncovers novel biology.</title>
        <authorList>
            <person name="Wiegand S."/>
            <person name="Jogler M."/>
            <person name="Boedeker C."/>
            <person name="Pinto D."/>
            <person name="Vollmers J."/>
            <person name="Rivas-Marin E."/>
            <person name="Kohn T."/>
            <person name="Peeters S.H."/>
            <person name="Heuer A."/>
            <person name="Rast P."/>
            <person name="Oberbeckmann S."/>
            <person name="Bunk B."/>
            <person name="Jeske O."/>
            <person name="Meyerdierks A."/>
            <person name="Storesund J.E."/>
            <person name="Kallscheuer N."/>
            <person name="Luecker S."/>
            <person name="Lage O.M."/>
            <person name="Pohl T."/>
            <person name="Merkel B.J."/>
            <person name="Hornburger P."/>
            <person name="Mueller R.-W."/>
            <person name="Bruemmer F."/>
            <person name="Labrenz M."/>
            <person name="Spormann A.M."/>
            <person name="Op den Camp H."/>
            <person name="Overmann J."/>
            <person name="Amann R."/>
            <person name="Jetten M.S.M."/>
            <person name="Mascher T."/>
            <person name="Medema M.H."/>
            <person name="Devos D.P."/>
            <person name="Kaster A.-K."/>
            <person name="Ovreas L."/>
            <person name="Rohde M."/>
            <person name="Galperin M.Y."/>
            <person name="Jogler C."/>
        </authorList>
    </citation>
    <scope>NUCLEOTIDE SEQUENCE [LARGE SCALE GENOMIC DNA]</scope>
    <source>
        <strain evidence="2 3">ElP</strain>
    </source>
</reference>
<sequence>MTDPAIAPLLTDRLRLDRPSWSVLPDYVRMNADPRVMASLRGVRTAEETAAILARLIEHWDRFGFGWYTARDRRSARFAGRGGLRRVMIADREEVELGYGLLPEYWGRGLATELAGRCARLGFEVLGLRELVCITLPSNLASRRVMEKVGFAFDREAEQDGRTHALYRLKTDDWRRSSGRS</sequence>
<dbReference type="Proteomes" id="UP000317835">
    <property type="component" value="Chromosome"/>
</dbReference>
<proteinExistence type="predicted"/>
<dbReference type="PROSITE" id="PS51186">
    <property type="entry name" value="GNAT"/>
    <property type="match status" value="1"/>
</dbReference>
<dbReference type="GO" id="GO:0016747">
    <property type="term" value="F:acyltransferase activity, transferring groups other than amino-acyl groups"/>
    <property type="evidence" value="ECO:0007669"/>
    <property type="project" value="InterPro"/>
</dbReference>
<keyword evidence="2" id="KW-0808">Transferase</keyword>
<dbReference type="AlphaFoldDB" id="A0A518HDT7"/>
<evidence type="ECO:0000259" key="1">
    <source>
        <dbReference type="PROSITE" id="PS51186"/>
    </source>
</evidence>
<organism evidence="2 3">
    <name type="scientific">Tautonia plasticadhaerens</name>
    <dbReference type="NCBI Taxonomy" id="2527974"/>
    <lineage>
        <taxon>Bacteria</taxon>
        <taxon>Pseudomonadati</taxon>
        <taxon>Planctomycetota</taxon>
        <taxon>Planctomycetia</taxon>
        <taxon>Isosphaerales</taxon>
        <taxon>Isosphaeraceae</taxon>
        <taxon>Tautonia</taxon>
    </lineage>
</organism>
<dbReference type="InterPro" id="IPR016181">
    <property type="entry name" value="Acyl_CoA_acyltransferase"/>
</dbReference>
<dbReference type="PANTHER" id="PTHR43792">
    <property type="entry name" value="GNAT FAMILY, PUTATIVE (AFU_ORTHOLOGUE AFUA_3G00765)-RELATED-RELATED"/>
    <property type="match status" value="1"/>
</dbReference>
<dbReference type="KEGG" id="tpla:ElP_69760"/>
<dbReference type="Gene3D" id="3.40.630.30">
    <property type="match status" value="1"/>
</dbReference>
<accession>A0A518HDT7</accession>
<dbReference type="Pfam" id="PF13302">
    <property type="entry name" value="Acetyltransf_3"/>
    <property type="match status" value="1"/>
</dbReference>
<dbReference type="PANTHER" id="PTHR43792:SF1">
    <property type="entry name" value="N-ACETYLTRANSFERASE DOMAIN-CONTAINING PROTEIN"/>
    <property type="match status" value="1"/>
</dbReference>
<dbReference type="InterPro" id="IPR051531">
    <property type="entry name" value="N-acetyltransferase"/>
</dbReference>